<dbReference type="Proteomes" id="UP000290365">
    <property type="component" value="Chromosome"/>
</dbReference>
<dbReference type="EMBL" id="CP035758">
    <property type="protein sequence ID" value="QBD77499.1"/>
    <property type="molecule type" value="Genomic_DNA"/>
</dbReference>
<keyword evidence="3" id="KW-1185">Reference proteome</keyword>
<feature type="region of interest" description="Disordered" evidence="1">
    <location>
        <begin position="58"/>
        <end position="91"/>
    </location>
</feature>
<dbReference type="OrthoDB" id="166876at2"/>
<dbReference type="AlphaFoldDB" id="A0A4P6JQ27"/>
<evidence type="ECO:0000313" key="2">
    <source>
        <dbReference type="EMBL" id="QBD77499.1"/>
    </source>
</evidence>
<protein>
    <submittedName>
        <fullName evidence="2">DNA-binding protein</fullName>
    </submittedName>
</protein>
<evidence type="ECO:0000256" key="1">
    <source>
        <dbReference type="SAM" id="MobiDB-lite"/>
    </source>
</evidence>
<evidence type="ECO:0000313" key="3">
    <source>
        <dbReference type="Proteomes" id="UP000290365"/>
    </source>
</evidence>
<gene>
    <name evidence="2" type="ORF">EPA93_16470</name>
</gene>
<dbReference type="GO" id="GO:0003677">
    <property type="term" value="F:DNA binding"/>
    <property type="evidence" value="ECO:0007669"/>
    <property type="project" value="UniProtKB-KW"/>
</dbReference>
<dbReference type="RefSeq" id="WP_129888555.1">
    <property type="nucleotide sequence ID" value="NZ_CP035758.1"/>
</dbReference>
<sequence>MTTEPDEKRDYITTPQAAEQASLSANYIATLLRKKKLEGFQMGRDWFVYTDSLNQFLQTTRKPGPKGPRKKAASSSDDAPDHHLSSPTSMK</sequence>
<feature type="compositionally biased region" description="Basic residues" evidence="1">
    <location>
        <begin position="63"/>
        <end position="72"/>
    </location>
</feature>
<accession>A0A4P6JQ27</accession>
<proteinExistence type="predicted"/>
<reference evidence="2 3" key="1">
    <citation type="submission" date="2019-01" db="EMBL/GenBank/DDBJ databases">
        <title>Ktedonosporobacter rubrisoli SCAWS-G2.</title>
        <authorList>
            <person name="Huang Y."/>
            <person name="Yan B."/>
        </authorList>
    </citation>
    <scope>NUCLEOTIDE SEQUENCE [LARGE SCALE GENOMIC DNA]</scope>
    <source>
        <strain evidence="2 3">SCAWS-G2</strain>
    </source>
</reference>
<organism evidence="2 3">
    <name type="scientific">Ktedonosporobacter rubrisoli</name>
    <dbReference type="NCBI Taxonomy" id="2509675"/>
    <lineage>
        <taxon>Bacteria</taxon>
        <taxon>Bacillati</taxon>
        <taxon>Chloroflexota</taxon>
        <taxon>Ktedonobacteria</taxon>
        <taxon>Ktedonobacterales</taxon>
        <taxon>Ktedonosporobacteraceae</taxon>
        <taxon>Ktedonosporobacter</taxon>
    </lineage>
</organism>
<keyword evidence="2" id="KW-0238">DNA-binding</keyword>
<name>A0A4P6JQ27_KTERU</name>
<dbReference type="KEGG" id="kbs:EPA93_16470"/>